<dbReference type="PANTHER" id="PTHR47683:SF4">
    <property type="entry name" value="PSEUDOURIDINE SYNTHASE"/>
    <property type="match status" value="1"/>
</dbReference>
<evidence type="ECO:0000313" key="7">
    <source>
        <dbReference type="EMBL" id="GAE90701.1"/>
    </source>
</evidence>
<dbReference type="Proteomes" id="UP000019109">
    <property type="component" value="Unassembled WGS sequence"/>
</dbReference>
<evidence type="ECO:0000313" key="8">
    <source>
        <dbReference type="Proteomes" id="UP000019109"/>
    </source>
</evidence>
<evidence type="ECO:0000256" key="2">
    <source>
        <dbReference type="ARBA" id="ARBA00022884"/>
    </source>
</evidence>
<dbReference type="Gene3D" id="3.10.290.10">
    <property type="entry name" value="RNA-binding S4 domain"/>
    <property type="match status" value="1"/>
</dbReference>
<feature type="domain" description="RNA-binding S4" evidence="6">
    <location>
        <begin position="5"/>
        <end position="63"/>
    </location>
</feature>
<keyword evidence="8" id="KW-1185">Reference proteome</keyword>
<evidence type="ECO:0000256" key="5">
    <source>
        <dbReference type="RuleBase" id="RU003887"/>
    </source>
</evidence>
<dbReference type="EMBL" id="BAVR01000085">
    <property type="protein sequence ID" value="GAE90701.1"/>
    <property type="molecule type" value="Genomic_DNA"/>
</dbReference>
<dbReference type="GO" id="GO:0120159">
    <property type="term" value="F:rRNA pseudouridine synthase activity"/>
    <property type="evidence" value="ECO:0007669"/>
    <property type="project" value="UniProtKB-ARBA"/>
</dbReference>
<dbReference type="CDD" id="cd00165">
    <property type="entry name" value="S4"/>
    <property type="match status" value="1"/>
</dbReference>
<dbReference type="SUPFAM" id="SSF55120">
    <property type="entry name" value="Pseudouridine synthase"/>
    <property type="match status" value="1"/>
</dbReference>
<comment type="caution">
    <text evidence="7">The sequence shown here is derived from an EMBL/GenBank/DDBJ whole genome shotgun (WGS) entry which is preliminary data.</text>
</comment>
<dbReference type="InterPro" id="IPR020094">
    <property type="entry name" value="TruA/RsuA/RluB/E/F_N"/>
</dbReference>
<dbReference type="CDD" id="cd02553">
    <property type="entry name" value="PseudoU_synth_RsuA"/>
    <property type="match status" value="1"/>
</dbReference>
<dbReference type="EC" id="5.4.99.-" evidence="5"/>
<dbReference type="InterPro" id="IPR042092">
    <property type="entry name" value="PsdUridine_s_RsuA/RluB/E/F_cat"/>
</dbReference>
<evidence type="ECO:0000259" key="6">
    <source>
        <dbReference type="SMART" id="SM00363"/>
    </source>
</evidence>
<proteinExistence type="inferred from homology"/>
<dbReference type="GO" id="GO:0003723">
    <property type="term" value="F:RNA binding"/>
    <property type="evidence" value="ECO:0007669"/>
    <property type="project" value="UniProtKB-KW"/>
</dbReference>
<keyword evidence="3 5" id="KW-0413">Isomerase</keyword>
<dbReference type="Gene3D" id="3.30.70.1560">
    <property type="entry name" value="Alpha-L RNA-binding motif"/>
    <property type="match status" value="1"/>
</dbReference>
<dbReference type="Pfam" id="PF01479">
    <property type="entry name" value="S4"/>
    <property type="match status" value="1"/>
</dbReference>
<sequence>MKDTQRVDKILSNFGFGSRKEIKQLVKNGAVKVDGVVIKDSSIHVNPKESVIEVAGEILRYREFIYIMMNKPQGVISATYDNRLRTVIDILPDEYKCFHLFPVGRLDIDTEGLLLLTNDGQLAHELLSPKKHVPKRYYALIEGNVTEKDAHAFKEGVVLDDGYKTLPSELFILKPGNYSEVEVVIYEGKFHQIKRMFEAVGKKVKYLKRIEMGKLKLDDNLKTGEVRELTEEEAKLIKAVQTAN</sequence>
<dbReference type="FunFam" id="3.30.70.1560:FF:000001">
    <property type="entry name" value="Pseudouridine synthase"/>
    <property type="match status" value="1"/>
</dbReference>
<dbReference type="RefSeq" id="WP_038291252.1">
    <property type="nucleotide sequence ID" value="NZ_BAVR01000085.1"/>
</dbReference>
<dbReference type="InterPro" id="IPR018496">
    <property type="entry name" value="PsdUridine_synth_RsuA/RluB_CS"/>
</dbReference>
<accession>W4VBY0</accession>
<dbReference type="GO" id="GO:0000455">
    <property type="term" value="P:enzyme-directed rRNA pseudouridine synthesis"/>
    <property type="evidence" value="ECO:0007669"/>
    <property type="project" value="UniProtKB-ARBA"/>
</dbReference>
<evidence type="ECO:0000256" key="1">
    <source>
        <dbReference type="ARBA" id="ARBA00008348"/>
    </source>
</evidence>
<reference evidence="7" key="1">
    <citation type="journal article" date="2014" name="Genome Announc.">
        <title>Draft Genome Sequence of Clostridium straminisolvens Strain JCM 21531T, Isolated from a Cellulose-Degrading Bacterial Community.</title>
        <authorList>
            <person name="Yuki M."/>
            <person name="Oshima K."/>
            <person name="Suda W."/>
            <person name="Sakamoto M."/>
            <person name="Kitamura K."/>
            <person name="Iida T."/>
            <person name="Hattori M."/>
            <person name="Ohkuma M."/>
        </authorList>
    </citation>
    <scope>NUCLEOTIDE SEQUENCE [LARGE SCALE GENOMIC DNA]</scope>
    <source>
        <strain evidence="7">JCM 21531</strain>
    </source>
</reference>
<evidence type="ECO:0000256" key="4">
    <source>
        <dbReference type="PROSITE-ProRule" id="PRU00182"/>
    </source>
</evidence>
<evidence type="ECO:0000256" key="3">
    <source>
        <dbReference type="ARBA" id="ARBA00023235"/>
    </source>
</evidence>
<dbReference type="OrthoDB" id="9807213at2"/>
<dbReference type="InterPro" id="IPR002942">
    <property type="entry name" value="S4_RNA-bd"/>
</dbReference>
<dbReference type="STRING" id="1294263.JCM21531_4336"/>
<dbReference type="InterPro" id="IPR006145">
    <property type="entry name" value="PsdUridine_synth_RsuA/RluA"/>
</dbReference>
<dbReference type="PROSITE" id="PS50889">
    <property type="entry name" value="S4"/>
    <property type="match status" value="1"/>
</dbReference>
<dbReference type="PANTHER" id="PTHR47683">
    <property type="entry name" value="PSEUDOURIDINE SYNTHASE FAMILY PROTEIN-RELATED"/>
    <property type="match status" value="1"/>
</dbReference>
<dbReference type="Pfam" id="PF00849">
    <property type="entry name" value="PseudoU_synth_2"/>
    <property type="match status" value="1"/>
</dbReference>
<organism evidence="7 8">
    <name type="scientific">Acetivibrio straminisolvens JCM 21531</name>
    <dbReference type="NCBI Taxonomy" id="1294263"/>
    <lineage>
        <taxon>Bacteria</taxon>
        <taxon>Bacillati</taxon>
        <taxon>Bacillota</taxon>
        <taxon>Clostridia</taxon>
        <taxon>Eubacteriales</taxon>
        <taxon>Oscillospiraceae</taxon>
        <taxon>Acetivibrio</taxon>
    </lineage>
</organism>
<dbReference type="InterPro" id="IPR036986">
    <property type="entry name" value="S4_RNA-bd_sf"/>
</dbReference>
<dbReference type="InterPro" id="IPR050343">
    <property type="entry name" value="RsuA_PseudoU_synthase"/>
</dbReference>
<dbReference type="Gene3D" id="3.30.70.580">
    <property type="entry name" value="Pseudouridine synthase I, catalytic domain, N-terminal subdomain"/>
    <property type="match status" value="1"/>
</dbReference>
<protein>
    <recommendedName>
        <fullName evidence="5">Pseudouridine synthase</fullName>
        <ecNumber evidence="5">5.4.99.-</ecNumber>
    </recommendedName>
</protein>
<dbReference type="GO" id="GO:0005829">
    <property type="term" value="C:cytosol"/>
    <property type="evidence" value="ECO:0007669"/>
    <property type="project" value="UniProtKB-ARBA"/>
</dbReference>
<dbReference type="PROSITE" id="PS01149">
    <property type="entry name" value="PSI_RSU"/>
    <property type="match status" value="1"/>
</dbReference>
<dbReference type="NCBIfam" id="TIGR00093">
    <property type="entry name" value="pseudouridine synthase"/>
    <property type="match status" value="1"/>
</dbReference>
<gene>
    <name evidence="7" type="ORF">JCM21531_4336</name>
</gene>
<dbReference type="InterPro" id="IPR000748">
    <property type="entry name" value="PsdUridine_synth_RsuA/RluB/E/F"/>
</dbReference>
<dbReference type="AlphaFoldDB" id="W4VBY0"/>
<comment type="similarity">
    <text evidence="1 5">Belongs to the pseudouridine synthase RsuA family.</text>
</comment>
<dbReference type="InterPro" id="IPR020103">
    <property type="entry name" value="PsdUridine_synth_cat_dom_sf"/>
</dbReference>
<dbReference type="SUPFAM" id="SSF55174">
    <property type="entry name" value="Alpha-L RNA-binding motif"/>
    <property type="match status" value="1"/>
</dbReference>
<name>W4VBY0_9FIRM</name>
<dbReference type="SMART" id="SM00363">
    <property type="entry name" value="S4"/>
    <property type="match status" value="1"/>
</dbReference>
<keyword evidence="2 4" id="KW-0694">RNA-binding</keyword>